<protein>
    <recommendedName>
        <fullName evidence="4">Protein ECERIFERUM 26-like</fullName>
    </recommendedName>
</protein>
<dbReference type="Proteomes" id="UP000796880">
    <property type="component" value="Unassembled WGS sequence"/>
</dbReference>
<dbReference type="OrthoDB" id="1862401at2759"/>
<dbReference type="PANTHER" id="PTHR31642">
    <property type="entry name" value="TRICHOTHECENE 3-O-ACETYLTRANSFERASE"/>
    <property type="match status" value="1"/>
</dbReference>
<accession>A0A8K0HR68</accession>
<dbReference type="PANTHER" id="PTHR31642:SF115">
    <property type="entry name" value="PROTEIN ECERIFERUM 26-LIKE"/>
    <property type="match status" value="1"/>
</dbReference>
<keyword evidence="3" id="KW-1185">Reference proteome</keyword>
<dbReference type="InterPro" id="IPR023213">
    <property type="entry name" value="CAT-like_dom_sf"/>
</dbReference>
<dbReference type="Gene3D" id="3.30.559.10">
    <property type="entry name" value="Chloramphenicol acetyltransferase-like domain"/>
    <property type="match status" value="2"/>
</dbReference>
<dbReference type="EMBL" id="VOIH02000001">
    <property type="protein sequence ID" value="KAF3456633.1"/>
    <property type="molecule type" value="Genomic_DNA"/>
</dbReference>
<dbReference type="AlphaFoldDB" id="A0A8K0HR68"/>
<dbReference type="GO" id="GO:0016747">
    <property type="term" value="F:acyltransferase activity, transferring groups other than amino-acyl groups"/>
    <property type="evidence" value="ECO:0007669"/>
    <property type="project" value="TreeGrafter"/>
</dbReference>
<sequence>MVFSKEESLVYDLKLSSVGPGKTSGSDVVHELSSMDLAMKLHYVRGVYFFSSQAVEGLTIHYIKETMFTWFNEYYYTCGRFRRSDSGRPFIKCNDCGARFIEARCDLTIDEWLEMKDWSSLQKFVSQQVIGPELSFSPPVLLQITYFKCGGVAFGFSWAHVLGDAFSAIDCINRWGQIMALHQPNSPSPSTKLEEFENPHGVAKDPLSLKQVDPVGDHWIPLNGSNMETYSFKITPTQITNLRMKVMGSFFESLCAIIWQCIAKVRQAANGSEPKTVTICKRDTNKHKSGELSNSLKISTVKAELSVLEANPKKLANLLAEEATDETAQIEEAVEKDQGVSDFIVYGANLTFLDWQETDLYGLEFQGHKPQFVSYTIQGVGDKGAVIVLPGPNDVGNGGVGEEGRLVTLILPEGEVLGIQSELKKNGLLLEVELE</sequence>
<comment type="caution">
    <text evidence="2">The sequence shown here is derived from an EMBL/GenBank/DDBJ whole genome shotgun (WGS) entry which is preliminary data.</text>
</comment>
<evidence type="ECO:0000313" key="3">
    <source>
        <dbReference type="Proteomes" id="UP000796880"/>
    </source>
</evidence>
<evidence type="ECO:0000256" key="1">
    <source>
        <dbReference type="ARBA" id="ARBA00009861"/>
    </source>
</evidence>
<reference evidence="2" key="1">
    <citation type="submission" date="2020-03" db="EMBL/GenBank/DDBJ databases">
        <title>A high-quality chromosome-level genome assembly of a woody plant with both climbing and erect habits, Rhamnella rubrinervis.</title>
        <authorList>
            <person name="Lu Z."/>
            <person name="Yang Y."/>
            <person name="Zhu X."/>
            <person name="Sun Y."/>
        </authorList>
    </citation>
    <scope>NUCLEOTIDE SEQUENCE</scope>
    <source>
        <strain evidence="2">BYM</strain>
        <tissue evidence="2">Leaf</tissue>
    </source>
</reference>
<name>A0A8K0HR68_9ROSA</name>
<dbReference type="Pfam" id="PF02458">
    <property type="entry name" value="Transferase"/>
    <property type="match status" value="1"/>
</dbReference>
<organism evidence="2 3">
    <name type="scientific">Rhamnella rubrinervis</name>
    <dbReference type="NCBI Taxonomy" id="2594499"/>
    <lineage>
        <taxon>Eukaryota</taxon>
        <taxon>Viridiplantae</taxon>
        <taxon>Streptophyta</taxon>
        <taxon>Embryophyta</taxon>
        <taxon>Tracheophyta</taxon>
        <taxon>Spermatophyta</taxon>
        <taxon>Magnoliopsida</taxon>
        <taxon>eudicotyledons</taxon>
        <taxon>Gunneridae</taxon>
        <taxon>Pentapetalae</taxon>
        <taxon>rosids</taxon>
        <taxon>fabids</taxon>
        <taxon>Rosales</taxon>
        <taxon>Rhamnaceae</taxon>
        <taxon>rhamnoid group</taxon>
        <taxon>Rhamneae</taxon>
        <taxon>Rhamnella</taxon>
    </lineage>
</organism>
<proteinExistence type="inferred from homology"/>
<comment type="similarity">
    <text evidence="1">Belongs to the plant acyltransferase family.</text>
</comment>
<evidence type="ECO:0000313" key="2">
    <source>
        <dbReference type="EMBL" id="KAF3456633.1"/>
    </source>
</evidence>
<gene>
    <name evidence="2" type="ORF">FNV43_RR01287</name>
</gene>
<dbReference type="InterPro" id="IPR050317">
    <property type="entry name" value="Plant_Fungal_Acyltransferase"/>
</dbReference>
<evidence type="ECO:0008006" key="4">
    <source>
        <dbReference type="Google" id="ProtNLM"/>
    </source>
</evidence>